<keyword evidence="2" id="KW-1185">Reference proteome</keyword>
<accession>A0AAD4YDV2</accession>
<dbReference type="EMBL" id="JAKZEL010000005">
    <property type="protein sequence ID" value="KAI4543657.1"/>
    <property type="molecule type" value="Genomic_DNA"/>
</dbReference>
<proteinExistence type="predicted"/>
<reference evidence="1" key="1">
    <citation type="submission" date="2022-03" db="EMBL/GenBank/DDBJ databases">
        <title>Genomic analyses of argali, domestic sheep and their hybrids provide insights into chromosomal evolution, heterosis and genetic basis of agronomic traits.</title>
        <authorList>
            <person name="Li M."/>
        </authorList>
    </citation>
    <scope>NUCLEOTIDE SEQUENCE</scope>
    <source>
        <strain evidence="1">CAU-MHL-2022a</strain>
        <tissue evidence="1">Skin</tissue>
    </source>
</reference>
<evidence type="ECO:0000313" key="1">
    <source>
        <dbReference type="EMBL" id="KAI4543657.1"/>
    </source>
</evidence>
<dbReference type="AlphaFoldDB" id="A0AAD4YDV2"/>
<name>A0AAD4YDV2_OVIAM</name>
<gene>
    <name evidence="1" type="ORF">MG293_006451</name>
</gene>
<evidence type="ECO:0000313" key="2">
    <source>
        <dbReference type="Proteomes" id="UP001214576"/>
    </source>
</evidence>
<protein>
    <submittedName>
        <fullName evidence="1">Uncharacterized protein</fullName>
    </submittedName>
</protein>
<sequence>MEGKGKEEACPRLSIFSAPSSQQTETAHASLHAWDPAQPYNAGFFCRLDARTPWRQKPELNSDIDNQMLILDTRMERQMSVNSNLLGMQGPNLSNPCASPQVQPMHSEAKMCPLATHCPIDKSQRSLAPYGVAWKIYTHEKTVSRNLFEGRDGFKGSTNEDFLNKNYSKVCETHVEIRSLEIVLNDEQEKGDGDDPERYGKNPSRIAVPDGVVLSVPLGEKPVQYDKVNGCIPVGPVAMWLASDGGLLPDGIG</sequence>
<comment type="caution">
    <text evidence="1">The sequence shown here is derived from an EMBL/GenBank/DDBJ whole genome shotgun (WGS) entry which is preliminary data.</text>
</comment>
<dbReference type="Proteomes" id="UP001214576">
    <property type="component" value="Unassembled WGS sequence"/>
</dbReference>
<organism evidence="1 2">
    <name type="scientific">Ovis ammon polii</name>
    <dbReference type="NCBI Taxonomy" id="230172"/>
    <lineage>
        <taxon>Eukaryota</taxon>
        <taxon>Metazoa</taxon>
        <taxon>Chordata</taxon>
        <taxon>Craniata</taxon>
        <taxon>Vertebrata</taxon>
        <taxon>Euteleostomi</taxon>
        <taxon>Mammalia</taxon>
        <taxon>Eutheria</taxon>
        <taxon>Laurasiatheria</taxon>
        <taxon>Artiodactyla</taxon>
        <taxon>Ruminantia</taxon>
        <taxon>Pecora</taxon>
        <taxon>Bovidae</taxon>
        <taxon>Caprinae</taxon>
        <taxon>Ovis</taxon>
    </lineage>
</organism>